<gene>
    <name evidence="2" type="ORF">F4561_005628</name>
</gene>
<keyword evidence="3" id="KW-1185">Reference proteome</keyword>
<name>A0A7W7RMJ0_9ACTN</name>
<sequence length="233" mass="25741">MSRSTTMATLADLAEEQWGLFTRRQAEATGLAWSTLARLASDGATVERIAHGVYRLRGAPPVDHLDLRAAWLQLAPDTPAWERTPDTGVVSHRSAAALYGLGHLPADVHEFILPTRRQSRRPDLRLHRSRLTEAEWTTLHGLPVTRPARIAADLLTDREDPGAAGHVIADALREGYDYPVTVVHALTLHAARFGLRRGDGPALLRWLLDLTGTPERHQWLDEAIDQESSTSSP</sequence>
<evidence type="ECO:0000313" key="2">
    <source>
        <dbReference type="EMBL" id="MBB4934734.1"/>
    </source>
</evidence>
<dbReference type="EMBL" id="JACHJT010000002">
    <property type="protein sequence ID" value="MBB4934734.1"/>
    <property type="molecule type" value="Genomic_DNA"/>
</dbReference>
<proteinExistence type="predicted"/>
<accession>A0A7W7RMJ0</accession>
<dbReference type="AlphaFoldDB" id="A0A7W7RMJ0"/>
<evidence type="ECO:0000313" key="3">
    <source>
        <dbReference type="Proteomes" id="UP000523007"/>
    </source>
</evidence>
<evidence type="ECO:0000259" key="1">
    <source>
        <dbReference type="Pfam" id="PF13338"/>
    </source>
</evidence>
<protein>
    <submittedName>
        <fullName evidence="2">Putative transcriptional regulator of viral defense system</fullName>
    </submittedName>
</protein>
<reference evidence="2 3" key="1">
    <citation type="submission" date="2020-08" db="EMBL/GenBank/DDBJ databases">
        <title>Sequencing the genomes of 1000 actinobacteria strains.</title>
        <authorList>
            <person name="Klenk H.-P."/>
        </authorList>
    </citation>
    <scope>NUCLEOTIDE SEQUENCE [LARGE SCALE GENOMIC DNA]</scope>
    <source>
        <strain evidence="2 3">DSM 102030</strain>
    </source>
</reference>
<comment type="caution">
    <text evidence="2">The sequence shown here is derived from an EMBL/GenBank/DDBJ whole genome shotgun (WGS) entry which is preliminary data.</text>
</comment>
<dbReference type="Pfam" id="PF13338">
    <property type="entry name" value="AbiEi_4"/>
    <property type="match status" value="1"/>
</dbReference>
<dbReference type="InterPro" id="IPR025159">
    <property type="entry name" value="AbiEi_N"/>
</dbReference>
<dbReference type="RefSeq" id="WP_184584313.1">
    <property type="nucleotide sequence ID" value="NZ_JACHJT010000002.1"/>
</dbReference>
<dbReference type="Proteomes" id="UP000523007">
    <property type="component" value="Unassembled WGS sequence"/>
</dbReference>
<organism evidence="2 3">
    <name type="scientific">Lipingzhangella halophila</name>
    <dbReference type="NCBI Taxonomy" id="1783352"/>
    <lineage>
        <taxon>Bacteria</taxon>
        <taxon>Bacillati</taxon>
        <taxon>Actinomycetota</taxon>
        <taxon>Actinomycetes</taxon>
        <taxon>Streptosporangiales</taxon>
        <taxon>Nocardiopsidaceae</taxon>
        <taxon>Lipingzhangella</taxon>
    </lineage>
</organism>
<feature type="domain" description="AbiEi antitoxin N-terminal" evidence="1">
    <location>
        <begin position="10"/>
        <end position="56"/>
    </location>
</feature>